<dbReference type="Pfam" id="PF02065">
    <property type="entry name" value="Melibiase"/>
    <property type="match status" value="1"/>
</dbReference>
<dbReference type="InterPro" id="IPR050985">
    <property type="entry name" value="Alpha-glycosidase_related"/>
</dbReference>
<keyword evidence="10" id="KW-1185">Reference proteome</keyword>
<comment type="similarity">
    <text evidence="5">Belongs to the glycosyl hydrolase.</text>
</comment>
<dbReference type="InterPro" id="IPR013785">
    <property type="entry name" value="Aldolase_TIM"/>
</dbReference>
<proteinExistence type="inferred from homology"/>
<dbReference type="InterPro" id="IPR017853">
    <property type="entry name" value="GH"/>
</dbReference>
<dbReference type="PANTHER" id="PTHR43053:SF3">
    <property type="entry name" value="ALPHA-GALACTOSIDASE C-RELATED"/>
    <property type="match status" value="1"/>
</dbReference>
<organism evidence="9 10">
    <name type="scientific">Reinekea marinisedimentorum</name>
    <dbReference type="NCBI Taxonomy" id="230495"/>
    <lineage>
        <taxon>Bacteria</taxon>
        <taxon>Pseudomonadati</taxon>
        <taxon>Pseudomonadota</taxon>
        <taxon>Gammaproteobacteria</taxon>
        <taxon>Oceanospirillales</taxon>
        <taxon>Saccharospirillaceae</taxon>
        <taxon>Reinekea</taxon>
    </lineage>
</organism>
<feature type="binding site" evidence="7">
    <location>
        <position position="406"/>
    </location>
    <ligand>
        <name>substrate</name>
    </ligand>
</feature>
<dbReference type="GO" id="GO:0016052">
    <property type="term" value="P:carbohydrate catabolic process"/>
    <property type="evidence" value="ECO:0007669"/>
    <property type="project" value="InterPro"/>
</dbReference>
<evidence type="ECO:0000256" key="7">
    <source>
        <dbReference type="PIRSR" id="PIRSR005536-2"/>
    </source>
</evidence>
<feature type="active site" description="Nucleophile" evidence="6">
    <location>
        <position position="441"/>
    </location>
</feature>
<feature type="binding site" evidence="7">
    <location>
        <position position="484"/>
    </location>
    <ligand>
        <name>substrate</name>
    </ligand>
</feature>
<name>A0A4R3I2F4_9GAMM</name>
<dbReference type="AlphaFoldDB" id="A0A4R3I2F4"/>
<evidence type="ECO:0000256" key="1">
    <source>
        <dbReference type="ARBA" id="ARBA00001255"/>
    </source>
</evidence>
<dbReference type="PIRSF" id="PIRSF005536">
    <property type="entry name" value="Agal"/>
    <property type="match status" value="1"/>
</dbReference>
<dbReference type="Gene3D" id="2.70.98.60">
    <property type="entry name" value="alpha-galactosidase from lactobacil brevis"/>
    <property type="match status" value="1"/>
</dbReference>
<protein>
    <recommendedName>
        <fullName evidence="2 5">Alpha-galactosidase</fullName>
        <ecNumber evidence="2 5">3.2.1.22</ecNumber>
    </recommendedName>
</protein>
<dbReference type="GO" id="GO:0004557">
    <property type="term" value="F:alpha-galactosidase activity"/>
    <property type="evidence" value="ECO:0007669"/>
    <property type="project" value="UniProtKB-UniRule"/>
</dbReference>
<evidence type="ECO:0000313" key="10">
    <source>
        <dbReference type="Proteomes" id="UP000295793"/>
    </source>
</evidence>
<dbReference type="InterPro" id="IPR038417">
    <property type="entry name" value="Alpga-gal_N_sf"/>
</dbReference>
<keyword evidence="3 5" id="KW-0378">Hydrolase</keyword>
<dbReference type="SUPFAM" id="SSF51445">
    <property type="entry name" value="(Trans)glycosidases"/>
    <property type="match status" value="1"/>
</dbReference>
<comment type="caution">
    <text evidence="9">The sequence shown here is derived from an EMBL/GenBank/DDBJ whole genome shotgun (WGS) entry which is preliminary data.</text>
</comment>
<dbReference type="RefSeq" id="WP_132702182.1">
    <property type="nucleotide sequence ID" value="NZ_SLZR01000011.1"/>
</dbReference>
<dbReference type="PANTHER" id="PTHR43053">
    <property type="entry name" value="GLYCOSIDASE FAMILY 31"/>
    <property type="match status" value="1"/>
</dbReference>
<feature type="binding site" evidence="7">
    <location>
        <begin position="439"/>
        <end position="443"/>
    </location>
    <ligand>
        <name>substrate</name>
    </ligand>
</feature>
<evidence type="ECO:0000256" key="4">
    <source>
        <dbReference type="ARBA" id="ARBA00023295"/>
    </source>
</evidence>
<dbReference type="Pfam" id="PF16875">
    <property type="entry name" value="Glyco_hydro_36N"/>
    <property type="match status" value="1"/>
</dbReference>
<dbReference type="OrthoDB" id="9758822at2"/>
<dbReference type="Gene3D" id="3.20.20.70">
    <property type="entry name" value="Aldolase class I"/>
    <property type="match status" value="1"/>
</dbReference>
<evidence type="ECO:0000313" key="9">
    <source>
        <dbReference type="EMBL" id="TCS39966.1"/>
    </source>
</evidence>
<accession>A0A4R3I2F4</accession>
<feature type="domain" description="Glycosyl hydrolase family 36 N-terminal" evidence="8">
    <location>
        <begin position="18"/>
        <end position="248"/>
    </location>
</feature>
<feature type="binding site" evidence="7">
    <location>
        <position position="163"/>
    </location>
    <ligand>
        <name>substrate</name>
    </ligand>
</feature>
<dbReference type="EMBL" id="SLZR01000011">
    <property type="protein sequence ID" value="TCS39966.1"/>
    <property type="molecule type" value="Genomic_DNA"/>
</dbReference>
<evidence type="ECO:0000256" key="3">
    <source>
        <dbReference type="ARBA" id="ARBA00022801"/>
    </source>
</evidence>
<evidence type="ECO:0000256" key="6">
    <source>
        <dbReference type="PIRSR" id="PIRSR005536-1"/>
    </source>
</evidence>
<feature type="binding site" evidence="7">
    <location>
        <begin position="329"/>
        <end position="330"/>
    </location>
    <ligand>
        <name>substrate</name>
    </ligand>
</feature>
<dbReference type="Proteomes" id="UP000295793">
    <property type="component" value="Unassembled WGS sequence"/>
</dbReference>
<sequence>MPILHSKNCSIAIIDRSGTPSICYIGERLSDATTIDALELMTTPPVPQGGLDTSPILTIAPTYADHSFMTPAVAFHSNGKHWATQWKIQESESTDSSVIYKLLDEKTGVVLSWSLDVCEQTNVFTIRSELINKGDSTLELSQCLATVPLPARMNEVTSFTGRWVHEFQPVDTKIPFGCLEFTNRKGRTSHDHFPGLLVTDDRVTEASGECFAFHLGWSGNHCQRVERSQNGLTQYQAGIELVPGEVTLHPGDKFEAAPLYFTYSRKGLAGVAESLQPFVRQNILDIPGNKPRPVHINTWEAIYFDHRQQELDSLAAAGELCGAERFVLDDGWFPARRDDSAGLGDWTVDKTVYPKGLHPLKATLQKHNLGFGIWFEPEMVNKDSELYRNHPEWLLQVNGLKQTAGRNQWVLDITRPEVRDYLYKAITNILNEYPIEYIKWDMNRDLSQSGNPDGKPAYYRYVRSLYELIDRIRSSHPAVEIESCASGGGRIDYGILKRTHRFWLSDCNDANERQTMQQWASLFFPAEVLGSHVGPVISHTTSRAHSTAVRAGTALFGHMGIEWDVRKLNEDELNELSSYIQLYKDLRTHIHSGIRIPLAAPDKNQLAFMVSDADVHLVSLYQRNMPNSGVPGNLLLPMLEAEKKYRIKVLSQPAATHHLMKVKTAWQQLEDTVVSGEVLAKVGIPLPVMDPETVLILQFNRL</sequence>
<reference evidence="9 10" key="1">
    <citation type="submission" date="2019-03" db="EMBL/GenBank/DDBJ databases">
        <title>Genomic Encyclopedia of Archaeal and Bacterial Type Strains, Phase II (KMG-II): from individual species to whole genera.</title>
        <authorList>
            <person name="Goeker M."/>
        </authorList>
    </citation>
    <scope>NUCLEOTIDE SEQUENCE [LARGE SCALE GENOMIC DNA]</scope>
    <source>
        <strain evidence="9 10">DSM 15388</strain>
    </source>
</reference>
<dbReference type="FunFam" id="3.20.20.70:FF:000118">
    <property type="entry name" value="Alpha-galactosidase"/>
    <property type="match status" value="1"/>
</dbReference>
<dbReference type="EC" id="3.2.1.22" evidence="2 5"/>
<feature type="active site" description="Proton donor" evidence="6">
    <location>
        <position position="506"/>
    </location>
</feature>
<gene>
    <name evidence="9" type="ORF">BCF53_11157</name>
</gene>
<dbReference type="InterPro" id="IPR002252">
    <property type="entry name" value="Glyco_hydro_36"/>
</dbReference>
<evidence type="ECO:0000256" key="5">
    <source>
        <dbReference type="PIRNR" id="PIRNR005536"/>
    </source>
</evidence>
<dbReference type="PRINTS" id="PR00743">
    <property type="entry name" value="GLHYDRLASE36"/>
</dbReference>
<dbReference type="CDD" id="cd14791">
    <property type="entry name" value="GH36"/>
    <property type="match status" value="1"/>
</dbReference>
<evidence type="ECO:0000259" key="8">
    <source>
        <dbReference type="Pfam" id="PF16875"/>
    </source>
</evidence>
<comment type="catalytic activity">
    <reaction evidence="1 5">
        <text>Hydrolysis of terminal, non-reducing alpha-D-galactose residues in alpha-D-galactosides, including galactose oligosaccharides, galactomannans and galactolipids.</text>
        <dbReference type="EC" id="3.2.1.22"/>
    </reaction>
</comment>
<dbReference type="InterPro" id="IPR031704">
    <property type="entry name" value="Glyco_hydro_36_N"/>
</dbReference>
<keyword evidence="4 5" id="KW-0326">Glycosidase</keyword>
<feature type="binding site" evidence="7">
    <location>
        <position position="506"/>
    </location>
    <ligand>
        <name>substrate</name>
    </ligand>
</feature>
<evidence type="ECO:0000256" key="2">
    <source>
        <dbReference type="ARBA" id="ARBA00012755"/>
    </source>
</evidence>